<dbReference type="FunFam" id="2.60.40.10:FF:000256">
    <property type="entry name" value="myopalladin isoform X1"/>
    <property type="match status" value="1"/>
</dbReference>
<feature type="domain" description="Ig-like" evidence="10">
    <location>
        <begin position="1484"/>
        <end position="1574"/>
    </location>
</feature>
<feature type="compositionally biased region" description="Basic residues" evidence="9">
    <location>
        <begin position="196"/>
        <end position="207"/>
    </location>
</feature>
<dbReference type="Pfam" id="PF07679">
    <property type="entry name" value="I-set"/>
    <property type="match status" value="5"/>
</dbReference>
<feature type="compositionally biased region" description="Polar residues" evidence="9">
    <location>
        <begin position="330"/>
        <end position="341"/>
    </location>
</feature>
<proteinExistence type="inferred from homology"/>
<feature type="region of interest" description="Disordered" evidence="9">
    <location>
        <begin position="243"/>
        <end position="266"/>
    </location>
</feature>
<feature type="region of interest" description="Disordered" evidence="9">
    <location>
        <begin position="870"/>
        <end position="914"/>
    </location>
</feature>
<feature type="compositionally biased region" description="Low complexity" evidence="9">
    <location>
        <begin position="158"/>
        <end position="170"/>
    </location>
</feature>
<dbReference type="SUPFAM" id="SSF48726">
    <property type="entry name" value="Immunoglobulin"/>
    <property type="match status" value="5"/>
</dbReference>
<evidence type="ECO:0000256" key="4">
    <source>
        <dbReference type="ARBA" id="ARBA00022737"/>
    </source>
</evidence>
<feature type="compositionally biased region" description="Polar residues" evidence="9">
    <location>
        <begin position="1001"/>
        <end position="1015"/>
    </location>
</feature>
<evidence type="ECO:0000256" key="2">
    <source>
        <dbReference type="ARBA" id="ARBA00022490"/>
    </source>
</evidence>
<feature type="region of interest" description="Disordered" evidence="9">
    <location>
        <begin position="1"/>
        <end position="37"/>
    </location>
</feature>
<gene>
    <name evidence="12" type="primary">LOC116940239</name>
</gene>
<dbReference type="PANTHER" id="PTHR47633">
    <property type="entry name" value="IMMUNOGLOBULIN"/>
    <property type="match status" value="1"/>
</dbReference>
<dbReference type="SMART" id="SM00409">
    <property type="entry name" value="IG"/>
    <property type="match status" value="5"/>
</dbReference>
<evidence type="ECO:0000256" key="7">
    <source>
        <dbReference type="ARBA" id="ARBA00023319"/>
    </source>
</evidence>
<feature type="domain" description="Ig-like" evidence="10">
    <location>
        <begin position="1385"/>
        <end position="1474"/>
    </location>
</feature>
<evidence type="ECO:0000256" key="6">
    <source>
        <dbReference type="ARBA" id="ARBA00023203"/>
    </source>
</evidence>
<feature type="compositionally biased region" description="Basic and acidic residues" evidence="9">
    <location>
        <begin position="299"/>
        <end position="312"/>
    </location>
</feature>
<dbReference type="InterPro" id="IPR003598">
    <property type="entry name" value="Ig_sub2"/>
</dbReference>
<feature type="compositionally biased region" description="Low complexity" evidence="9">
    <location>
        <begin position="1032"/>
        <end position="1047"/>
    </location>
</feature>
<feature type="region of interest" description="Disordered" evidence="9">
    <location>
        <begin position="1096"/>
        <end position="1129"/>
    </location>
</feature>
<feature type="region of interest" description="Disordered" evidence="9">
    <location>
        <begin position="185"/>
        <end position="230"/>
    </location>
</feature>
<feature type="compositionally biased region" description="Basic and acidic residues" evidence="9">
    <location>
        <begin position="1367"/>
        <end position="1383"/>
    </location>
</feature>
<evidence type="ECO:0000313" key="12">
    <source>
        <dbReference type="RefSeq" id="XP_032805625.1"/>
    </source>
</evidence>
<feature type="compositionally biased region" description="Pro residues" evidence="9">
    <location>
        <begin position="979"/>
        <end position="989"/>
    </location>
</feature>
<reference evidence="12" key="1">
    <citation type="submission" date="2025-08" db="UniProtKB">
        <authorList>
            <consortium name="RefSeq"/>
        </authorList>
    </citation>
    <scope>IDENTIFICATION</scope>
    <source>
        <tissue evidence="12">Sperm</tissue>
    </source>
</reference>
<evidence type="ECO:0000256" key="1">
    <source>
        <dbReference type="ARBA" id="ARBA00004216"/>
    </source>
</evidence>
<dbReference type="InterPro" id="IPR007110">
    <property type="entry name" value="Ig-like_dom"/>
</dbReference>
<feature type="region of interest" description="Disordered" evidence="9">
    <location>
        <begin position="961"/>
        <end position="1074"/>
    </location>
</feature>
<sequence length="1629" mass="175783">MQEGNTNPGIPGHSPGTQQWERHQSDAQGHTGDQEFFPDLSAFLSQDELNKSVDLAREAIGCPSAEDVLGSTSRPNAACQAILGPRESLPRQDLQNMDRVLQQNEAQEPERTLNSCQPVTSDDESPSRAQQRQSGSIDTSCSAYRPSAIRGSEGAGFGQQKQGVGKSVGSETDSKHNAAALIEELSSLFKSGPPRRGGRNRGRRAGRGGHVSTEDICQAMDCPKQGPTAPAPVERIRVQSKEQLFQMRQQQQQAQQQQQQEVLPQQQEDQNSLCDYIQHQQQQQDVHKPTEPTTCQEDFDAKQDSNHNDHQQQHHHHQHQHQEASAQREFPNQQQLENSVETAAAASAQQQQQQAVEPRSGDAATSPLAREPPRFTTKLKSREVPEGSRVQLDCRVSGAPAPSVRWFCEGKELGNSPDIQILQNADLQTLIISEAFQEDTGRYTCLASNVDGTDSTSAEIYIEGATSSDSEGEASGASLEDDLAQAQKLMSVSLTIAASPQNSGTTQVEMQAQPPLAQPITAPVIPQKVASPSFGLPGFDGQSGVMAAPVFTKPLADATASEGQLVVLECRVKGSPAPKITWYREDTAVDDSPDFRLLQKKPRSVAEPEEICTLIISEAFPEDSGTFRCTASSKLGTVSCSAQLIVHGATDGYMSSNTCGPSLVVESTHLSTSESMYMDTLPPPILDSFISDISADKPDSTVQLPAATESLFANGRMPDFIVPGKKSVRAAAATSSFNSSAEAALAELRRSIDDVAAPPPSMTTSVPMPAVAAVAAAAATAGDAVGPEGKTNAKAGLRVHFRLPGEAPPEGFGGELPRPGQGLPSPVKEPPPLPAKPKLDPLQLQQLHNQVLLEQQEAFLLSHHQQLPFPPPPAAFLQSPTTPSQPPVAETAVPPPPPAPPAPPGPPAPPATTTASMSLANSAALPLNQQPSRASVGQQSFSYARPKQFIAAQNLTSTIVSAGSPSSSPVPTSLSLSLPAPPPPPPQTAPPANNAHRVASPTLSSPTFLNNSNAKTAAAYSPPIAMSPPPQFSAASPTAPATYPGSPLAQPGHTWSSLPQSPQSPPTVSPPASFVQSPAAFLSALLPSLPSLPPTNAMGLPRAAPSTQMQGSLKRQSRGPRSVSEDDIRDTKDALIQDLEKKLRFKEDILHNGQSRLTYEEKMARRLLGPNSTAVVFQADEPEERDVEAQDFKSVIQAARESLGKQQEYKVSSFEQRLMSEIEFRLERTPVEESDDEVEHDDIPTGRCIAPIFERKLKHFKTFEGSPITFSCKVSGTPTPKIYWFKDGNQISKKSERFQMQRDSEGNCSLHIPLTTMDDDGNYTVMAGNPQGRISCSGRLMVQNVNQRGRVARSQSGQPAARRPRSQSRESRDDSDMVQEKNFRPHFLQAPGDTMAHEGKLCRLDCKVSGLPTPELAWEVNGRPVRPDATHKMLVRENGVHSLVIEPLTVQDGGLYTCTATNRAGQNSFSLNLTIVAKQLTRAPVIVEKLQNTGVAEGQPVRLECRVHSMPPPTIFWKKENETLIPHRERTSMHQDPSGYVCLIIQPTRKEDAGWYTVSAKNSVGITSCTARLDIYAEWHHEIPKTRRVRPSSSRYAALTDQGLDVRSAFLPDPSHAGAQGNLVESDEL</sequence>
<dbReference type="InterPro" id="IPR003599">
    <property type="entry name" value="Ig_sub"/>
</dbReference>
<feature type="region of interest" description="Disordered" evidence="9">
    <location>
        <begin position="1349"/>
        <end position="1392"/>
    </location>
</feature>
<evidence type="ECO:0000256" key="5">
    <source>
        <dbReference type="ARBA" id="ARBA00023157"/>
    </source>
</evidence>
<keyword evidence="5" id="KW-1015">Disulfide bond</keyword>
<dbReference type="GO" id="GO:0030018">
    <property type="term" value="C:Z disc"/>
    <property type="evidence" value="ECO:0007669"/>
    <property type="project" value="UniProtKB-SubCell"/>
</dbReference>
<comment type="similarity">
    <text evidence="8">Belongs to the myotilin/palladin family.</text>
</comment>
<comment type="subcellular location">
    <subcellularLocation>
        <location evidence="1">Cytoplasm</location>
        <location evidence="1">Myofibril</location>
        <location evidence="1">Sarcomere</location>
        <location evidence="1">Z line</location>
    </subcellularLocation>
</comment>
<feature type="compositionally biased region" description="Low complexity" evidence="9">
    <location>
        <begin position="961"/>
        <end position="978"/>
    </location>
</feature>
<keyword evidence="3" id="KW-0597">Phosphoprotein</keyword>
<protein>
    <submittedName>
        <fullName evidence="12">Palladin-like isoform X1</fullName>
    </submittedName>
</protein>
<dbReference type="RefSeq" id="XP_032805625.1">
    <property type="nucleotide sequence ID" value="XM_032949734.1"/>
</dbReference>
<feature type="compositionally biased region" description="Low complexity" evidence="9">
    <location>
        <begin position="343"/>
        <end position="355"/>
    </location>
</feature>
<dbReference type="PROSITE" id="PS50835">
    <property type="entry name" value="IG_LIKE"/>
    <property type="match status" value="5"/>
</dbReference>
<dbReference type="PANTHER" id="PTHR47633:SF4">
    <property type="entry name" value="MYOPALLADIN ISOFORM X1"/>
    <property type="match status" value="1"/>
</dbReference>
<keyword evidence="2" id="KW-0963">Cytoplasm</keyword>
<dbReference type="InterPro" id="IPR036179">
    <property type="entry name" value="Ig-like_dom_sf"/>
</dbReference>
<name>A0AAJ7WPX6_PETMA</name>
<keyword evidence="7" id="KW-0393">Immunoglobulin domain</keyword>
<feature type="compositionally biased region" description="Pro residues" evidence="9">
    <location>
        <begin position="893"/>
        <end position="910"/>
    </location>
</feature>
<dbReference type="FunFam" id="2.60.40.10:FF:002203">
    <property type="entry name" value="Titin, tandem duplicate 1"/>
    <property type="match status" value="1"/>
</dbReference>
<dbReference type="InterPro" id="IPR013098">
    <property type="entry name" value="Ig_I-set"/>
</dbReference>
<dbReference type="FunFam" id="2.60.40.10:FF:000761">
    <property type="entry name" value="palladin isoform X2"/>
    <property type="match status" value="1"/>
</dbReference>
<dbReference type="FunFam" id="2.60.40.10:FF:000032">
    <property type="entry name" value="palladin isoform X1"/>
    <property type="match status" value="1"/>
</dbReference>
<dbReference type="Proteomes" id="UP001318040">
    <property type="component" value="Chromosome 8"/>
</dbReference>
<keyword evidence="11" id="KW-1185">Reference proteome</keyword>
<evidence type="ECO:0000313" key="11">
    <source>
        <dbReference type="Proteomes" id="UP001318040"/>
    </source>
</evidence>
<dbReference type="Gene3D" id="2.60.40.10">
    <property type="entry name" value="Immunoglobulins"/>
    <property type="match status" value="5"/>
</dbReference>
<feature type="domain" description="Ig-like" evidence="10">
    <location>
        <begin position="1251"/>
        <end position="1335"/>
    </location>
</feature>
<keyword evidence="6" id="KW-0009">Actin-binding</keyword>
<evidence type="ECO:0000256" key="9">
    <source>
        <dbReference type="SAM" id="MobiDB-lite"/>
    </source>
</evidence>
<dbReference type="GO" id="GO:0003779">
    <property type="term" value="F:actin binding"/>
    <property type="evidence" value="ECO:0007669"/>
    <property type="project" value="UniProtKB-KW"/>
</dbReference>
<dbReference type="InterPro" id="IPR013783">
    <property type="entry name" value="Ig-like_fold"/>
</dbReference>
<organism evidence="11 12">
    <name type="scientific">Petromyzon marinus</name>
    <name type="common">Sea lamprey</name>
    <dbReference type="NCBI Taxonomy" id="7757"/>
    <lineage>
        <taxon>Eukaryota</taxon>
        <taxon>Metazoa</taxon>
        <taxon>Chordata</taxon>
        <taxon>Craniata</taxon>
        <taxon>Vertebrata</taxon>
        <taxon>Cyclostomata</taxon>
        <taxon>Hyperoartia</taxon>
        <taxon>Petromyzontiformes</taxon>
        <taxon>Petromyzontidae</taxon>
        <taxon>Petromyzon</taxon>
    </lineage>
</organism>
<accession>A0AAJ7WPX6</accession>
<keyword evidence="4" id="KW-0677">Repeat</keyword>
<feature type="domain" description="Ig-like" evidence="10">
    <location>
        <begin position="373"/>
        <end position="461"/>
    </location>
</feature>
<feature type="compositionally biased region" description="Polar residues" evidence="9">
    <location>
        <begin position="127"/>
        <end position="142"/>
    </location>
</feature>
<feature type="region of interest" description="Disordered" evidence="9">
    <location>
        <begin position="84"/>
        <end position="173"/>
    </location>
</feature>
<dbReference type="KEGG" id="pmrn:116940239"/>
<evidence type="ECO:0000259" key="10">
    <source>
        <dbReference type="PROSITE" id="PS50835"/>
    </source>
</evidence>
<evidence type="ECO:0000256" key="8">
    <source>
        <dbReference type="ARBA" id="ARBA00061540"/>
    </source>
</evidence>
<feature type="domain" description="Ig-like" evidence="10">
    <location>
        <begin position="549"/>
        <end position="639"/>
    </location>
</feature>
<feature type="region of interest" description="Disordered" evidence="9">
    <location>
        <begin position="1610"/>
        <end position="1629"/>
    </location>
</feature>
<feature type="compositionally biased region" description="Polar residues" evidence="9">
    <location>
        <begin position="101"/>
        <end position="120"/>
    </location>
</feature>
<evidence type="ECO:0000256" key="3">
    <source>
        <dbReference type="ARBA" id="ARBA00022553"/>
    </source>
</evidence>
<feature type="compositionally biased region" description="Polar residues" evidence="9">
    <location>
        <begin position="1105"/>
        <end position="1114"/>
    </location>
</feature>
<feature type="region of interest" description="Disordered" evidence="9">
    <location>
        <begin position="803"/>
        <end position="839"/>
    </location>
</feature>
<feature type="region of interest" description="Disordered" evidence="9">
    <location>
        <begin position="278"/>
        <end position="389"/>
    </location>
</feature>
<dbReference type="SMART" id="SM00408">
    <property type="entry name" value="IGc2"/>
    <property type="match status" value="5"/>
</dbReference>
<dbReference type="FunFam" id="2.60.40.10:FF:001108">
    <property type="entry name" value="palladin isoform X2"/>
    <property type="match status" value="1"/>
</dbReference>